<gene>
    <name evidence="13" type="primary">NEK3</name>
    <name evidence="13" type="ORF">TRFO_30249</name>
</gene>
<dbReference type="Gene3D" id="1.10.510.10">
    <property type="entry name" value="Transferase(Phosphotransferase) domain 1"/>
    <property type="match status" value="1"/>
</dbReference>
<dbReference type="InterPro" id="IPR008271">
    <property type="entry name" value="Ser/Thr_kinase_AS"/>
</dbReference>
<sequence>MEKYEIVRTLGRGSYGKVELAKLKSTGEQFAVKKVKLESMSPSDRSKALDEATFLSKLDHPNIVAYHESFQENNSLYIAMEYMDGGDLEKKIAQRGHSFLTEQDIMFSFVQVLSALTYLHSKNILHRDIKPQNCFLTRHGVVKLGDFGVARSLDCGNLAKTVIGTPFYLAPEIWDNVPYSFAADVYSLGVVLYELCSLKKPYEAETAPELLMKVTKGEVKPIPDFFSKDLKQLISKMMMKDPSLRPTCAQIVQMDFIQKAIKDLVEYNKTQKPEKISVPKTMFSPKGTGKKKPFGQLGRGRLLLANVITQNNEEEEKPLEFEDDFIEDDFIDDDDETVDEDGFHLLEVVTSRLQQTIMKKNVQEDPFRAESLRERLENQLGEVKLAKLKSCLSDLSKKENRDYVKMAENEDRTAVDDVRELIQLES</sequence>
<evidence type="ECO:0000256" key="7">
    <source>
        <dbReference type="ARBA" id="ARBA00022840"/>
    </source>
</evidence>
<keyword evidence="4" id="KW-0808">Transferase</keyword>
<dbReference type="VEuPathDB" id="TrichDB:TRFO_30249"/>
<reference evidence="13" key="1">
    <citation type="submission" date="2016-10" db="EMBL/GenBank/DDBJ databases">
        <authorList>
            <person name="Benchimol M."/>
            <person name="Almeida L.G."/>
            <person name="Vasconcelos A.T."/>
            <person name="Perreira-Neves A."/>
            <person name="Rosa I.A."/>
            <person name="Tasca T."/>
            <person name="Bogo M.R."/>
            <person name="de Souza W."/>
        </authorList>
    </citation>
    <scope>NUCLEOTIDE SEQUENCE [LARGE SCALE GENOMIC DNA]</scope>
    <source>
        <strain evidence="13">K</strain>
    </source>
</reference>
<dbReference type="AlphaFoldDB" id="A0A1J4JYK7"/>
<dbReference type="OrthoDB" id="248923at2759"/>
<dbReference type="CDD" id="cd08215">
    <property type="entry name" value="STKc_Nek"/>
    <property type="match status" value="1"/>
</dbReference>
<keyword evidence="5 10" id="KW-0547">Nucleotide-binding</keyword>
<dbReference type="InterPro" id="IPR000719">
    <property type="entry name" value="Prot_kinase_dom"/>
</dbReference>
<comment type="catalytic activity">
    <reaction evidence="8">
        <text>L-threonyl-[protein] + ATP = O-phospho-L-threonyl-[protein] + ADP + H(+)</text>
        <dbReference type="Rhea" id="RHEA:46608"/>
        <dbReference type="Rhea" id="RHEA-COMP:11060"/>
        <dbReference type="Rhea" id="RHEA-COMP:11605"/>
        <dbReference type="ChEBI" id="CHEBI:15378"/>
        <dbReference type="ChEBI" id="CHEBI:30013"/>
        <dbReference type="ChEBI" id="CHEBI:30616"/>
        <dbReference type="ChEBI" id="CHEBI:61977"/>
        <dbReference type="ChEBI" id="CHEBI:456216"/>
        <dbReference type="EC" id="2.7.11.1"/>
    </reaction>
</comment>
<keyword evidence="7 10" id="KW-0067">ATP-binding</keyword>
<dbReference type="PANTHER" id="PTHR44899:SF3">
    <property type="entry name" value="SERINE_THREONINE-PROTEIN KINASE NEK1"/>
    <property type="match status" value="1"/>
</dbReference>
<dbReference type="PROSITE" id="PS00108">
    <property type="entry name" value="PROTEIN_KINASE_ST"/>
    <property type="match status" value="1"/>
</dbReference>
<proteinExistence type="inferred from homology"/>
<dbReference type="Proteomes" id="UP000179807">
    <property type="component" value="Unassembled WGS sequence"/>
</dbReference>
<dbReference type="PROSITE" id="PS00107">
    <property type="entry name" value="PROTEIN_KINASE_ATP"/>
    <property type="match status" value="1"/>
</dbReference>
<name>A0A1J4JYK7_9EUKA</name>
<dbReference type="InterPro" id="IPR011009">
    <property type="entry name" value="Kinase-like_dom_sf"/>
</dbReference>
<evidence type="ECO:0000256" key="8">
    <source>
        <dbReference type="ARBA" id="ARBA00047899"/>
    </source>
</evidence>
<organism evidence="13 14">
    <name type="scientific">Tritrichomonas foetus</name>
    <dbReference type="NCBI Taxonomy" id="1144522"/>
    <lineage>
        <taxon>Eukaryota</taxon>
        <taxon>Metamonada</taxon>
        <taxon>Parabasalia</taxon>
        <taxon>Tritrichomonadida</taxon>
        <taxon>Tritrichomonadidae</taxon>
        <taxon>Tritrichomonas</taxon>
    </lineage>
</organism>
<evidence type="ECO:0000313" key="14">
    <source>
        <dbReference type="Proteomes" id="UP000179807"/>
    </source>
</evidence>
<dbReference type="SUPFAM" id="SSF56112">
    <property type="entry name" value="Protein kinase-like (PK-like)"/>
    <property type="match status" value="1"/>
</dbReference>
<evidence type="ECO:0000256" key="2">
    <source>
        <dbReference type="ARBA" id="ARBA00012513"/>
    </source>
</evidence>
<protein>
    <recommendedName>
        <fullName evidence="2">non-specific serine/threonine protein kinase</fullName>
        <ecNumber evidence="2">2.7.11.1</ecNumber>
    </recommendedName>
</protein>
<dbReference type="FunFam" id="3.30.200.20:FF:000097">
    <property type="entry name" value="Probable serine/threonine-protein kinase nek1"/>
    <property type="match status" value="1"/>
</dbReference>
<dbReference type="RefSeq" id="XP_068355718.1">
    <property type="nucleotide sequence ID" value="XM_068507239.1"/>
</dbReference>
<dbReference type="SMART" id="SM00220">
    <property type="entry name" value="S_TKc"/>
    <property type="match status" value="1"/>
</dbReference>
<dbReference type="FunFam" id="1.10.510.10:FF:000571">
    <property type="entry name" value="Maternal embryonic leucine zipper kinase"/>
    <property type="match status" value="1"/>
</dbReference>
<dbReference type="Pfam" id="PF00069">
    <property type="entry name" value="Pkinase"/>
    <property type="match status" value="1"/>
</dbReference>
<comment type="catalytic activity">
    <reaction evidence="9">
        <text>L-seryl-[protein] + ATP = O-phospho-L-seryl-[protein] + ADP + H(+)</text>
        <dbReference type="Rhea" id="RHEA:17989"/>
        <dbReference type="Rhea" id="RHEA-COMP:9863"/>
        <dbReference type="Rhea" id="RHEA-COMP:11604"/>
        <dbReference type="ChEBI" id="CHEBI:15378"/>
        <dbReference type="ChEBI" id="CHEBI:29999"/>
        <dbReference type="ChEBI" id="CHEBI:30616"/>
        <dbReference type="ChEBI" id="CHEBI:83421"/>
        <dbReference type="ChEBI" id="CHEBI:456216"/>
        <dbReference type="EC" id="2.7.11.1"/>
    </reaction>
</comment>
<evidence type="ECO:0000256" key="3">
    <source>
        <dbReference type="ARBA" id="ARBA00022527"/>
    </source>
</evidence>
<evidence type="ECO:0000256" key="5">
    <source>
        <dbReference type="ARBA" id="ARBA00022741"/>
    </source>
</evidence>
<dbReference type="PROSITE" id="PS50011">
    <property type="entry name" value="PROTEIN_KINASE_DOM"/>
    <property type="match status" value="1"/>
</dbReference>
<feature type="binding site" evidence="10">
    <location>
        <position position="34"/>
    </location>
    <ligand>
        <name>ATP</name>
        <dbReference type="ChEBI" id="CHEBI:30616"/>
    </ligand>
</feature>
<evidence type="ECO:0000256" key="10">
    <source>
        <dbReference type="PROSITE-ProRule" id="PRU10141"/>
    </source>
</evidence>
<dbReference type="GeneID" id="94841943"/>
<keyword evidence="3 11" id="KW-0723">Serine/threonine-protein kinase</keyword>
<dbReference type="PANTHER" id="PTHR44899">
    <property type="entry name" value="CAMK FAMILY PROTEIN KINASE"/>
    <property type="match status" value="1"/>
</dbReference>
<evidence type="ECO:0000313" key="13">
    <source>
        <dbReference type="EMBL" id="OHT02582.1"/>
    </source>
</evidence>
<evidence type="ECO:0000256" key="1">
    <source>
        <dbReference type="ARBA" id="ARBA00010886"/>
    </source>
</evidence>
<evidence type="ECO:0000256" key="11">
    <source>
        <dbReference type="RuleBase" id="RU000304"/>
    </source>
</evidence>
<comment type="similarity">
    <text evidence="1">Belongs to the protein kinase superfamily. NEK Ser/Thr protein kinase family. NIMA subfamily.</text>
</comment>
<accession>A0A1J4JYK7</accession>
<keyword evidence="14" id="KW-1185">Reference proteome</keyword>
<dbReference type="GO" id="GO:0005524">
    <property type="term" value="F:ATP binding"/>
    <property type="evidence" value="ECO:0007669"/>
    <property type="project" value="UniProtKB-UniRule"/>
</dbReference>
<dbReference type="Gene3D" id="3.30.200.20">
    <property type="entry name" value="Phosphorylase Kinase, domain 1"/>
    <property type="match status" value="1"/>
</dbReference>
<dbReference type="EC" id="2.7.11.1" evidence="2"/>
<feature type="domain" description="Protein kinase" evidence="12">
    <location>
        <begin position="4"/>
        <end position="257"/>
    </location>
</feature>
<comment type="caution">
    <text evidence="13">The sequence shown here is derived from an EMBL/GenBank/DDBJ whole genome shotgun (WGS) entry which is preliminary data.</text>
</comment>
<keyword evidence="6 13" id="KW-0418">Kinase</keyword>
<evidence type="ECO:0000259" key="12">
    <source>
        <dbReference type="PROSITE" id="PS50011"/>
    </source>
</evidence>
<dbReference type="GO" id="GO:0004674">
    <property type="term" value="F:protein serine/threonine kinase activity"/>
    <property type="evidence" value="ECO:0007669"/>
    <property type="project" value="UniProtKB-KW"/>
</dbReference>
<evidence type="ECO:0000256" key="4">
    <source>
        <dbReference type="ARBA" id="ARBA00022679"/>
    </source>
</evidence>
<evidence type="ECO:0000256" key="9">
    <source>
        <dbReference type="ARBA" id="ARBA00048679"/>
    </source>
</evidence>
<dbReference type="EMBL" id="MLAK01000861">
    <property type="protein sequence ID" value="OHT02582.1"/>
    <property type="molecule type" value="Genomic_DNA"/>
</dbReference>
<dbReference type="InterPro" id="IPR051131">
    <property type="entry name" value="NEK_Ser/Thr_kinase_NIMA"/>
</dbReference>
<dbReference type="InterPro" id="IPR017441">
    <property type="entry name" value="Protein_kinase_ATP_BS"/>
</dbReference>
<evidence type="ECO:0000256" key="6">
    <source>
        <dbReference type="ARBA" id="ARBA00022777"/>
    </source>
</evidence>